<organism evidence="2 3">
    <name type="scientific">Aspergillus terreus (strain NIH 2624 / FGSC A1156)</name>
    <dbReference type="NCBI Taxonomy" id="341663"/>
    <lineage>
        <taxon>Eukaryota</taxon>
        <taxon>Fungi</taxon>
        <taxon>Dikarya</taxon>
        <taxon>Ascomycota</taxon>
        <taxon>Pezizomycotina</taxon>
        <taxon>Eurotiomycetes</taxon>
        <taxon>Eurotiomycetidae</taxon>
        <taxon>Eurotiales</taxon>
        <taxon>Aspergillaceae</taxon>
        <taxon>Aspergillus</taxon>
        <taxon>Aspergillus subgen. Circumdati</taxon>
    </lineage>
</organism>
<evidence type="ECO:0000313" key="3">
    <source>
        <dbReference type="Proteomes" id="UP000007963"/>
    </source>
</evidence>
<dbReference type="Proteomes" id="UP000007963">
    <property type="component" value="Unassembled WGS sequence"/>
</dbReference>
<dbReference type="GeneID" id="4320159"/>
<reference evidence="3" key="1">
    <citation type="submission" date="2005-09" db="EMBL/GenBank/DDBJ databases">
        <title>Annotation of the Aspergillus terreus NIH2624 genome.</title>
        <authorList>
            <person name="Birren B.W."/>
            <person name="Lander E.S."/>
            <person name="Galagan J.E."/>
            <person name="Nusbaum C."/>
            <person name="Devon K."/>
            <person name="Henn M."/>
            <person name="Ma L.-J."/>
            <person name="Jaffe D.B."/>
            <person name="Butler J."/>
            <person name="Alvarez P."/>
            <person name="Gnerre S."/>
            <person name="Grabherr M."/>
            <person name="Kleber M."/>
            <person name="Mauceli E.W."/>
            <person name="Brockman W."/>
            <person name="Rounsley S."/>
            <person name="Young S.K."/>
            <person name="LaButti K."/>
            <person name="Pushparaj V."/>
            <person name="DeCaprio D."/>
            <person name="Crawford M."/>
            <person name="Koehrsen M."/>
            <person name="Engels R."/>
            <person name="Montgomery P."/>
            <person name="Pearson M."/>
            <person name="Howarth C."/>
            <person name="Larson L."/>
            <person name="Luoma S."/>
            <person name="White J."/>
            <person name="Alvarado L."/>
            <person name="Kodira C.D."/>
            <person name="Zeng Q."/>
            <person name="Oleary S."/>
            <person name="Yandava C."/>
            <person name="Denning D.W."/>
            <person name="Nierman W.C."/>
            <person name="Milne T."/>
            <person name="Madden K."/>
        </authorList>
    </citation>
    <scope>NUCLEOTIDE SEQUENCE [LARGE SCALE GENOMIC DNA]</scope>
    <source>
        <strain evidence="3">NIH 2624 / FGSC A1156</strain>
    </source>
</reference>
<feature type="region of interest" description="Disordered" evidence="1">
    <location>
        <begin position="36"/>
        <end position="56"/>
    </location>
</feature>
<sequence>MLTTTASSRKRRTISRTASTTNNLLSGYRPFISAVPSSESTSNSLVPGGQSGSTAHACTSLTTTTRRGLRARGCACADARSVGSTSSPSSTVLSTFTVSVRSYPSAVAKTVVAIAAFATTASSLGSCAARAAKACTEAKEERSSGQTSQMPGRPVEVSMEVRAASPAERGMEVVVVMDRV</sequence>
<dbReference type="HOGENOM" id="CLU_1495877_0_0_1"/>
<dbReference type="RefSeq" id="XP_001214094.1">
    <property type="nucleotide sequence ID" value="XM_001214094.1"/>
</dbReference>
<protein>
    <submittedName>
        <fullName evidence="2">Uncharacterized protein</fullName>
    </submittedName>
</protein>
<evidence type="ECO:0000313" key="2">
    <source>
        <dbReference type="EMBL" id="EAU35363.1"/>
    </source>
</evidence>
<dbReference type="EMBL" id="CH476599">
    <property type="protein sequence ID" value="EAU35363.1"/>
    <property type="molecule type" value="Genomic_DNA"/>
</dbReference>
<evidence type="ECO:0000256" key="1">
    <source>
        <dbReference type="SAM" id="MobiDB-lite"/>
    </source>
</evidence>
<dbReference type="VEuPathDB" id="FungiDB:ATEG_04916"/>
<accession>Q0CN18</accession>
<dbReference type="AlphaFoldDB" id="Q0CN18"/>
<feature type="compositionally biased region" description="Polar residues" evidence="1">
    <location>
        <begin position="36"/>
        <end position="45"/>
    </location>
</feature>
<name>Q0CN18_ASPTN</name>
<proteinExistence type="predicted"/>
<gene>
    <name evidence="2" type="ORF">ATEG_04916</name>
</gene>